<dbReference type="EMBL" id="FOVR01000002">
    <property type="protein sequence ID" value="SFN94051.1"/>
    <property type="molecule type" value="Genomic_DNA"/>
</dbReference>
<evidence type="ECO:0000256" key="1">
    <source>
        <dbReference type="ARBA" id="ARBA00017693"/>
    </source>
</evidence>
<keyword evidence="5" id="KW-1185">Reference proteome</keyword>
<evidence type="ECO:0000313" key="4">
    <source>
        <dbReference type="EMBL" id="SFN94051.1"/>
    </source>
</evidence>
<dbReference type="Gene3D" id="2.60.40.1470">
    <property type="entry name" value="ApaG domain"/>
    <property type="match status" value="1"/>
</dbReference>
<dbReference type="HAMAP" id="MF_00791">
    <property type="entry name" value="ApaG"/>
    <property type="match status" value="1"/>
</dbReference>
<dbReference type="InterPro" id="IPR036767">
    <property type="entry name" value="ApaG_sf"/>
</dbReference>
<dbReference type="STRING" id="655353.SAMN04488056_102471"/>
<protein>
    <recommendedName>
        <fullName evidence="1 2">Protein ApaG</fullName>
    </recommendedName>
</protein>
<evidence type="ECO:0000256" key="2">
    <source>
        <dbReference type="HAMAP-Rule" id="MF_00791"/>
    </source>
</evidence>
<feature type="domain" description="ApaG" evidence="3">
    <location>
        <begin position="5"/>
        <end position="129"/>
    </location>
</feature>
<dbReference type="InterPro" id="IPR007474">
    <property type="entry name" value="ApaG_domain"/>
</dbReference>
<gene>
    <name evidence="2" type="primary">apaG</name>
    <name evidence="4" type="ORF">SAMN04488056_102471</name>
</gene>
<organism evidence="4 5">
    <name type="scientific">Cohaesibacter marisflavi</name>
    <dbReference type="NCBI Taxonomy" id="655353"/>
    <lineage>
        <taxon>Bacteria</taxon>
        <taxon>Pseudomonadati</taxon>
        <taxon>Pseudomonadota</taxon>
        <taxon>Alphaproteobacteria</taxon>
        <taxon>Hyphomicrobiales</taxon>
        <taxon>Cohaesibacteraceae</taxon>
    </lineage>
</organism>
<sequence length="132" mass="14771">MQKYTATTGSIQVMVVPEYQPDQSTPDRGQHVWTYHVEICNNGQSNIQLQARFWRIVDGQGRIQEVHGHGVVGERPHIGAGNSFQYTSGCPLDSESGFMSGHYEMELDDGTKFDVTIPTFSLDIPDQTKILN</sequence>
<dbReference type="GO" id="GO:0070987">
    <property type="term" value="P:error-free translesion synthesis"/>
    <property type="evidence" value="ECO:0007669"/>
    <property type="project" value="TreeGrafter"/>
</dbReference>
<dbReference type="SUPFAM" id="SSF110069">
    <property type="entry name" value="ApaG-like"/>
    <property type="match status" value="1"/>
</dbReference>
<dbReference type="AlphaFoldDB" id="A0A1I5D5C0"/>
<dbReference type="InterPro" id="IPR023065">
    <property type="entry name" value="Uncharacterised_ApaG"/>
</dbReference>
<accession>A0A1I5D5C0</accession>
<evidence type="ECO:0000313" key="5">
    <source>
        <dbReference type="Proteomes" id="UP000199236"/>
    </source>
</evidence>
<reference evidence="4 5" key="1">
    <citation type="submission" date="2016-10" db="EMBL/GenBank/DDBJ databases">
        <authorList>
            <person name="de Groot N.N."/>
        </authorList>
    </citation>
    <scope>NUCLEOTIDE SEQUENCE [LARGE SCALE GENOMIC DNA]</scope>
    <source>
        <strain evidence="4 5">CGMCC 1.9157</strain>
    </source>
</reference>
<evidence type="ECO:0000259" key="3">
    <source>
        <dbReference type="PROSITE" id="PS51087"/>
    </source>
</evidence>
<dbReference type="NCBIfam" id="NF003967">
    <property type="entry name" value="PRK05461.1"/>
    <property type="match status" value="1"/>
</dbReference>
<dbReference type="Proteomes" id="UP000199236">
    <property type="component" value="Unassembled WGS sequence"/>
</dbReference>
<dbReference type="PANTHER" id="PTHR14289:SF16">
    <property type="entry name" value="POLYMERASE DELTA-INTERACTING PROTEIN 2"/>
    <property type="match status" value="1"/>
</dbReference>
<dbReference type="RefSeq" id="WP_244544604.1">
    <property type="nucleotide sequence ID" value="NZ_FOVR01000002.1"/>
</dbReference>
<dbReference type="PROSITE" id="PS51087">
    <property type="entry name" value="APAG"/>
    <property type="match status" value="1"/>
</dbReference>
<proteinExistence type="inferred from homology"/>
<dbReference type="PANTHER" id="PTHR14289">
    <property type="entry name" value="F-BOX ONLY PROTEIN 3"/>
    <property type="match status" value="1"/>
</dbReference>
<dbReference type="Pfam" id="PF04379">
    <property type="entry name" value="DUF525"/>
    <property type="match status" value="1"/>
</dbReference>
<name>A0A1I5D5C0_9HYPH</name>